<evidence type="ECO:0000313" key="4">
    <source>
        <dbReference type="Proteomes" id="UP000007322"/>
    </source>
</evidence>
<feature type="region of interest" description="Disordered" evidence="1">
    <location>
        <begin position="126"/>
        <end position="149"/>
    </location>
</feature>
<dbReference type="RefSeq" id="XP_003661226.1">
    <property type="nucleotide sequence ID" value="XM_003661178.1"/>
</dbReference>
<feature type="transmembrane region" description="Helical" evidence="2">
    <location>
        <begin position="489"/>
        <end position="510"/>
    </location>
</feature>
<dbReference type="PANTHER" id="PTHR37544:SF3">
    <property type="entry name" value="SPRAY"/>
    <property type="match status" value="1"/>
</dbReference>
<proteinExistence type="predicted"/>
<accession>G2QB43</accession>
<dbReference type="OMA" id="MRWPYLT"/>
<dbReference type="PANTHER" id="PTHR37544">
    <property type="entry name" value="SPRAY-RELATED"/>
    <property type="match status" value="1"/>
</dbReference>
<dbReference type="AlphaFoldDB" id="G2QB43"/>
<gene>
    <name evidence="3" type="ORF">MYCTH_2300351</name>
</gene>
<keyword evidence="4" id="KW-1185">Reference proteome</keyword>
<keyword evidence="2" id="KW-1133">Transmembrane helix</keyword>
<dbReference type="Pfam" id="PF11915">
    <property type="entry name" value="DUF3433"/>
    <property type="match status" value="2"/>
</dbReference>
<keyword evidence="2" id="KW-0812">Transmembrane</keyword>
<organism evidence="3 4">
    <name type="scientific">Thermothelomyces thermophilus (strain ATCC 42464 / BCRC 31852 / DSM 1799)</name>
    <name type="common">Sporotrichum thermophile</name>
    <dbReference type="NCBI Taxonomy" id="573729"/>
    <lineage>
        <taxon>Eukaryota</taxon>
        <taxon>Fungi</taxon>
        <taxon>Dikarya</taxon>
        <taxon>Ascomycota</taxon>
        <taxon>Pezizomycotina</taxon>
        <taxon>Sordariomycetes</taxon>
        <taxon>Sordariomycetidae</taxon>
        <taxon>Sordariales</taxon>
        <taxon>Chaetomiaceae</taxon>
        <taxon>Thermothelomyces</taxon>
    </lineage>
</organism>
<dbReference type="EMBL" id="CP003003">
    <property type="protein sequence ID" value="AEO55981.1"/>
    <property type="molecule type" value="Genomic_DNA"/>
</dbReference>
<evidence type="ECO:0000313" key="3">
    <source>
        <dbReference type="EMBL" id="AEO55981.1"/>
    </source>
</evidence>
<dbReference type="InParanoid" id="G2QB43"/>
<feature type="transmembrane region" description="Helical" evidence="2">
    <location>
        <begin position="441"/>
        <end position="469"/>
    </location>
</feature>
<feature type="region of interest" description="Disordered" evidence="1">
    <location>
        <begin position="1"/>
        <end position="20"/>
    </location>
</feature>
<dbReference type="STRING" id="573729.G2QB43"/>
<dbReference type="OrthoDB" id="3248909at2759"/>
<sequence>MDHCPPRPQRLLRSATSSSSAFSRISTVSDFTDFDSLRGHATCPPPQPPPHPRQPLSSLQTSNIVGSRWGGEQGYVYASPTSGWATLTTSPHAVGYSPVASTDAVAQSIEHHGRCYPYNHHEAIPAAEKEEEEEEQEKKRDGAGLGRLARSAAPMNCGEADNAASARVSSAPVFDLTTTLGPTTKADEAFIKALQEQEAHGKLTGGLGAGIKADMTVTESALLAATPLSERPLSQTFTRSSRRLSRAETVKRLGQSEANKRGEVIEVVMEDDDDVPPHSKVDISLVAGDDDTEDRGPAPFVPRQTTFPTRKPTTTVFYPQPNWKPFSLRGPYLISLIVLSLALGACVEILYRSSARDPLVSFKGPSEIPPAQYFAIKFLPMIVAVSYGVLWQITNFDVMRLEPFYQMSKEGGALAAESINVDYLGQFNLFRPLRAIHYRHWAVAVSSVASLLANTLVPTLGAASIILSPDRDTRLLFPNREKNILMHHVWSRLLVVTFVIIASLGAVLLYQLQTRRSGLLADVKGIAGLASMATVSHILMDFKDMDVATHQDIHQKLKNHRYVLRNSSLAPDDSSSDQVDNNANAKTKAAVGGDDDDDDDDETDRYTNHHLSPNPQPLMLRAAGALPFLCLILLFTALLPVILFTPATTLADRAPWLVTAVAVLIKLSWGALETDVRVMEPYYILSRRHAPPKTLCLDYTAMPFGWVAVQGLLNRHWIVFAVGLGTVAAEVLTVLVTSLATVEGRVFIALLDEKKTGSGGAGGLGGGEDAGLTTRAAAAAAVVAEAAASSSRKTTAGEIINAGEETVPSFWLSLALALAILIYMAAVVAVVFARRGRVFLPRQPNTIASVLAYIHQSKMLYGFVGTAKLSNAEMLKRLEDLGKTYGLGWFHGRDGQTHCGIDEEELLSGYKVGYDYSRATKPWEEAMNWL</sequence>
<feature type="region of interest" description="Disordered" evidence="1">
    <location>
        <begin position="36"/>
        <end position="58"/>
    </location>
</feature>
<feature type="compositionally biased region" description="Polar residues" evidence="1">
    <location>
        <begin position="576"/>
        <end position="585"/>
    </location>
</feature>
<dbReference type="Proteomes" id="UP000007322">
    <property type="component" value="Chromosome 2"/>
</dbReference>
<keyword evidence="2" id="KW-0472">Membrane</keyword>
<protein>
    <recommendedName>
        <fullName evidence="5">Spray</fullName>
    </recommendedName>
</protein>
<feature type="compositionally biased region" description="Pro residues" evidence="1">
    <location>
        <begin position="43"/>
        <end position="53"/>
    </location>
</feature>
<evidence type="ECO:0000256" key="1">
    <source>
        <dbReference type="SAM" id="MobiDB-lite"/>
    </source>
</evidence>
<evidence type="ECO:0000256" key="2">
    <source>
        <dbReference type="SAM" id="Phobius"/>
    </source>
</evidence>
<feature type="transmembrane region" description="Helical" evidence="2">
    <location>
        <begin position="332"/>
        <end position="351"/>
    </location>
</feature>
<reference evidence="3 4" key="1">
    <citation type="journal article" date="2011" name="Nat. Biotechnol.">
        <title>Comparative genomic analysis of the thermophilic biomass-degrading fungi Myceliophthora thermophila and Thielavia terrestris.</title>
        <authorList>
            <person name="Berka R.M."/>
            <person name="Grigoriev I.V."/>
            <person name="Otillar R."/>
            <person name="Salamov A."/>
            <person name="Grimwood J."/>
            <person name="Reid I."/>
            <person name="Ishmael N."/>
            <person name="John T."/>
            <person name="Darmond C."/>
            <person name="Moisan M.-C."/>
            <person name="Henrissat B."/>
            <person name="Coutinho P.M."/>
            <person name="Lombard V."/>
            <person name="Natvig D.O."/>
            <person name="Lindquist E."/>
            <person name="Schmutz J."/>
            <person name="Lucas S."/>
            <person name="Harris P."/>
            <person name="Powlowski J."/>
            <person name="Bellemare A."/>
            <person name="Taylor D."/>
            <person name="Butler G."/>
            <person name="de Vries R.P."/>
            <person name="Allijn I.E."/>
            <person name="van den Brink J."/>
            <person name="Ushinsky S."/>
            <person name="Storms R."/>
            <person name="Powell A.J."/>
            <person name="Paulsen I.T."/>
            <person name="Elbourne L.D.H."/>
            <person name="Baker S.E."/>
            <person name="Magnuson J."/>
            <person name="LaBoissiere S."/>
            <person name="Clutterbuck A.J."/>
            <person name="Martinez D."/>
            <person name="Wogulis M."/>
            <person name="de Leon A.L."/>
            <person name="Rey M.W."/>
            <person name="Tsang A."/>
        </authorList>
    </citation>
    <scope>NUCLEOTIDE SEQUENCE [LARGE SCALE GENOMIC DNA]</scope>
    <source>
        <strain evidence="4">ATCC 42464 / BCRC 31852 / DSM 1799</strain>
    </source>
</reference>
<feature type="region of interest" description="Disordered" evidence="1">
    <location>
        <begin position="569"/>
        <end position="612"/>
    </location>
</feature>
<dbReference type="GeneID" id="11511905"/>
<dbReference type="VEuPathDB" id="FungiDB:MYCTH_2300351"/>
<feature type="transmembrane region" description="Helical" evidence="2">
    <location>
        <begin position="371"/>
        <end position="390"/>
    </location>
</feature>
<feature type="compositionally biased region" description="Acidic residues" evidence="1">
    <location>
        <begin position="593"/>
        <end position="603"/>
    </location>
</feature>
<feature type="transmembrane region" description="Helical" evidence="2">
    <location>
        <begin position="618"/>
        <end position="642"/>
    </location>
</feature>
<evidence type="ECO:0008006" key="5">
    <source>
        <dbReference type="Google" id="ProtNLM"/>
    </source>
</evidence>
<name>G2QB43_THET4</name>
<dbReference type="HOGENOM" id="CLU_004027_0_0_1"/>
<dbReference type="KEGG" id="mtm:MYCTH_2300351"/>
<feature type="transmembrane region" description="Helical" evidence="2">
    <location>
        <begin position="810"/>
        <end position="833"/>
    </location>
</feature>
<dbReference type="eggNOG" id="ENOG502QVZG">
    <property type="taxonomic scope" value="Eukaryota"/>
</dbReference>
<feature type="transmembrane region" description="Helical" evidence="2">
    <location>
        <begin position="717"/>
        <end position="740"/>
    </location>
</feature>
<dbReference type="InterPro" id="IPR021840">
    <property type="entry name" value="DUF3433"/>
</dbReference>